<keyword evidence="2" id="KW-1185">Reference proteome</keyword>
<name>A0ABQ4K709_9BACI</name>
<proteinExistence type="predicted"/>
<reference evidence="1 2" key="1">
    <citation type="submission" date="2021-03" db="EMBL/GenBank/DDBJ databases">
        <title>Antimicrobial resistance genes in bacteria isolated from Japanese honey, and their potential for conferring macrolide and lincosamide resistance in the American foulbrood pathogen Paenibacillus larvae.</title>
        <authorList>
            <person name="Okamoto M."/>
            <person name="Kumagai M."/>
            <person name="Kanamori H."/>
            <person name="Takamatsu D."/>
        </authorList>
    </citation>
    <scope>NUCLEOTIDE SEQUENCE [LARGE SCALE GENOMIC DNA]</scope>
    <source>
        <strain evidence="1 2">J1TS3</strain>
    </source>
</reference>
<dbReference type="EMBL" id="BOQT01000009">
    <property type="protein sequence ID" value="GIN21511.1"/>
    <property type="molecule type" value="Genomic_DNA"/>
</dbReference>
<dbReference type="Proteomes" id="UP000680279">
    <property type="component" value="Unassembled WGS sequence"/>
</dbReference>
<protein>
    <submittedName>
        <fullName evidence="1">Uncharacterized protein</fullName>
    </submittedName>
</protein>
<gene>
    <name evidence="1" type="ORF">J1TS3_26450</name>
</gene>
<organism evidence="1 2">
    <name type="scientific">Siminovitchia fordii</name>
    <dbReference type="NCBI Taxonomy" id="254759"/>
    <lineage>
        <taxon>Bacteria</taxon>
        <taxon>Bacillati</taxon>
        <taxon>Bacillota</taxon>
        <taxon>Bacilli</taxon>
        <taxon>Bacillales</taxon>
        <taxon>Bacillaceae</taxon>
        <taxon>Siminovitchia</taxon>
    </lineage>
</organism>
<evidence type="ECO:0000313" key="2">
    <source>
        <dbReference type="Proteomes" id="UP000680279"/>
    </source>
</evidence>
<sequence>MGWFCAINWQNLKPLVKHLVYKTYMDEKDKKSSHVQGKKGFHQFWNFVALQQETQMFPTGCVEKTPFLIECKFVMTII</sequence>
<accession>A0ABQ4K709</accession>
<evidence type="ECO:0000313" key="1">
    <source>
        <dbReference type="EMBL" id="GIN21511.1"/>
    </source>
</evidence>
<comment type="caution">
    <text evidence="1">The sequence shown here is derived from an EMBL/GenBank/DDBJ whole genome shotgun (WGS) entry which is preliminary data.</text>
</comment>